<reference evidence="2 3" key="1">
    <citation type="submission" date="2017-01" db="EMBL/GenBank/DDBJ databases">
        <authorList>
            <person name="Mah S.A."/>
            <person name="Swanson W.J."/>
            <person name="Moy G.W."/>
            <person name="Vacquier V.D."/>
        </authorList>
    </citation>
    <scope>NUCLEOTIDE SEQUENCE [LARGE SCALE GENOMIC DNA]</scope>
    <source>
        <strain evidence="2 3">ASpG1</strain>
    </source>
</reference>
<name>A0A1N6P921_9SPIO</name>
<dbReference type="AlphaFoldDB" id="A0A1N6P921"/>
<keyword evidence="3" id="KW-1185">Reference proteome</keyword>
<evidence type="ECO:0000313" key="2">
    <source>
        <dbReference type="EMBL" id="SIQ00757.1"/>
    </source>
</evidence>
<evidence type="ECO:0000313" key="3">
    <source>
        <dbReference type="Proteomes" id="UP000186400"/>
    </source>
</evidence>
<dbReference type="Gene3D" id="3.40.50.2020">
    <property type="match status" value="1"/>
</dbReference>
<organism evidence="2 3">
    <name type="scientific">Alkalispirochaeta americana</name>
    <dbReference type="NCBI Taxonomy" id="159291"/>
    <lineage>
        <taxon>Bacteria</taxon>
        <taxon>Pseudomonadati</taxon>
        <taxon>Spirochaetota</taxon>
        <taxon>Spirochaetia</taxon>
        <taxon>Spirochaetales</taxon>
        <taxon>Spirochaetaceae</taxon>
        <taxon>Alkalispirochaeta</taxon>
    </lineage>
</organism>
<dbReference type="SUPFAM" id="SSF53271">
    <property type="entry name" value="PRTase-like"/>
    <property type="match status" value="1"/>
</dbReference>
<proteinExistence type="inferred from homology"/>
<sequence length="226" mass="25226">MKSLCPQSWFTPFRNLPAILRTDCCALCGTTTLLQEKYGGFCDNCIAEISGAPGPFLLESSPRIWAAREYSGVIAQAIGVLKNPGRREVAPVLARMLLEPLYRNLQESWKTREALRIVPVPANRFKQRSRGFDQAQLLGRALSPRLDRLVARSHGTAQKVLTKSEREKNVHHQFFPARKHHGSVIPQQVVLVDDVITTGSTLHRCGEILVNLGVREWAALLLAARL</sequence>
<dbReference type="InterPro" id="IPR000836">
    <property type="entry name" value="PRTase_dom"/>
</dbReference>
<gene>
    <name evidence="2" type="ORF">SAMN05920897_102186</name>
</gene>
<comment type="similarity">
    <text evidence="1">Belongs to the ComF/GntX family.</text>
</comment>
<evidence type="ECO:0000256" key="1">
    <source>
        <dbReference type="ARBA" id="ARBA00008007"/>
    </source>
</evidence>
<dbReference type="InterPro" id="IPR051910">
    <property type="entry name" value="ComF/GntX_DNA_util-trans"/>
</dbReference>
<dbReference type="PANTHER" id="PTHR47505:SF1">
    <property type="entry name" value="DNA UTILIZATION PROTEIN YHGH"/>
    <property type="match status" value="1"/>
</dbReference>
<dbReference type="Proteomes" id="UP000186400">
    <property type="component" value="Unassembled WGS sequence"/>
</dbReference>
<protein>
    <submittedName>
        <fullName evidence="2">ComF family protein</fullName>
    </submittedName>
</protein>
<dbReference type="RefSeq" id="WP_076487724.1">
    <property type="nucleotide sequence ID" value="NZ_FTMS01000002.1"/>
</dbReference>
<dbReference type="STRING" id="159291.SAMN05920897_102186"/>
<dbReference type="CDD" id="cd06223">
    <property type="entry name" value="PRTases_typeI"/>
    <property type="match status" value="1"/>
</dbReference>
<dbReference type="OrthoDB" id="9779910at2"/>
<dbReference type="PANTHER" id="PTHR47505">
    <property type="entry name" value="DNA UTILIZATION PROTEIN YHGH"/>
    <property type="match status" value="1"/>
</dbReference>
<dbReference type="InterPro" id="IPR029057">
    <property type="entry name" value="PRTase-like"/>
</dbReference>
<accession>A0A1N6P921</accession>
<dbReference type="EMBL" id="FTMS01000002">
    <property type="protein sequence ID" value="SIQ00757.1"/>
    <property type="molecule type" value="Genomic_DNA"/>
</dbReference>